<evidence type="ECO:0000313" key="1">
    <source>
        <dbReference type="EMBL" id="GAT17634.1"/>
    </source>
</evidence>
<reference evidence="1 2" key="1">
    <citation type="journal article" date="2016" name="Genome Announc.">
        <title>Draft Genome Sequences of Five Rapidly Growing Mycobacterium Species, M. thermoresistibile, M. fortuitum subsp. acetamidolyticum, M. canariasense, M. brisbanense, and M. novocastrense.</title>
        <authorList>
            <person name="Katahira K."/>
            <person name="Ogura Y."/>
            <person name="Gotoh Y."/>
            <person name="Hayashi T."/>
        </authorList>
    </citation>
    <scope>NUCLEOTIDE SEQUENCE [LARGE SCALE GENOMIC DNA]</scope>
    <source>
        <strain evidence="1 2">JCM6362</strain>
    </source>
</reference>
<dbReference type="AlphaFoldDB" id="A0A124E934"/>
<protein>
    <submittedName>
        <fullName evidence="1">Uncharacterized protein</fullName>
    </submittedName>
</protein>
<gene>
    <name evidence="1" type="ORF">RMCT_4603</name>
</gene>
<name>A0A124E934_MYCTH</name>
<comment type="caution">
    <text evidence="1">The sequence shown here is derived from an EMBL/GenBank/DDBJ whole genome shotgun (WGS) entry which is preliminary data.</text>
</comment>
<organism evidence="1 2">
    <name type="scientific">Mycolicibacterium thermoresistibile</name>
    <name type="common">Mycobacterium thermoresistibile</name>
    <dbReference type="NCBI Taxonomy" id="1797"/>
    <lineage>
        <taxon>Bacteria</taxon>
        <taxon>Bacillati</taxon>
        <taxon>Actinomycetota</taxon>
        <taxon>Actinomycetes</taxon>
        <taxon>Mycobacteriales</taxon>
        <taxon>Mycobacteriaceae</taxon>
        <taxon>Mycolicibacterium</taxon>
    </lineage>
</organism>
<proteinExistence type="predicted"/>
<sequence>MIDGLCHGQSPNARAAIQTGMHVCSEVKQGNSRDSVVYQLSHGEALMPSSYAAPITLRRRHRLFVLTEGIGADASLVSQDPCEAVAFA</sequence>
<dbReference type="Proteomes" id="UP000069654">
    <property type="component" value="Unassembled WGS sequence"/>
</dbReference>
<accession>A0A124E934</accession>
<reference evidence="2" key="2">
    <citation type="submission" date="2016-02" db="EMBL/GenBank/DDBJ databases">
        <title>Draft genome sequence of five rapidly growing Mycobacterium species.</title>
        <authorList>
            <person name="Katahira K."/>
            <person name="Gotou Y."/>
            <person name="Iida K."/>
            <person name="Ogura Y."/>
            <person name="Hayashi T."/>
        </authorList>
    </citation>
    <scope>NUCLEOTIDE SEQUENCE [LARGE SCALE GENOMIC DNA]</scope>
    <source>
        <strain evidence="2">JCM6362</strain>
    </source>
</reference>
<evidence type="ECO:0000313" key="2">
    <source>
        <dbReference type="Proteomes" id="UP000069654"/>
    </source>
</evidence>
<dbReference type="EMBL" id="BCTB01000062">
    <property type="protein sequence ID" value="GAT17634.1"/>
    <property type="molecule type" value="Genomic_DNA"/>
</dbReference>